<dbReference type="GO" id="GO:0004493">
    <property type="term" value="F:methylmalonyl-CoA epimerase activity"/>
    <property type="evidence" value="ECO:0007669"/>
    <property type="project" value="UniProtKB-EC"/>
</dbReference>
<evidence type="ECO:0000256" key="2">
    <source>
        <dbReference type="ARBA" id="ARBA00022723"/>
    </source>
</evidence>
<evidence type="ECO:0000259" key="3">
    <source>
        <dbReference type="PROSITE" id="PS51819"/>
    </source>
</evidence>
<dbReference type="Gene3D" id="3.10.180.10">
    <property type="entry name" value="2,3-Dihydroxybiphenyl 1,2-Dioxygenase, domain 1"/>
    <property type="match status" value="1"/>
</dbReference>
<gene>
    <name evidence="4" type="primary">mce</name>
    <name evidence="4" type="ORF">G9Q97_23560</name>
</gene>
<feature type="domain" description="VOC" evidence="3">
    <location>
        <begin position="3"/>
        <end position="131"/>
    </location>
</feature>
<protein>
    <submittedName>
        <fullName evidence="4">Methylmalonyl-CoA epimerase</fullName>
        <ecNumber evidence="4">5.1.99.1</ecNumber>
    </submittedName>
</protein>
<comment type="caution">
    <text evidence="4">The sequence shown here is derived from an EMBL/GenBank/DDBJ whole genome shotgun (WGS) entry which is preliminary data.</text>
</comment>
<dbReference type="EC" id="5.1.99.1" evidence="4"/>
<dbReference type="RefSeq" id="WP_166151540.1">
    <property type="nucleotide sequence ID" value="NZ_JAANYN010000017.1"/>
</dbReference>
<accession>A0ABX0HHK3</accession>
<keyword evidence="2" id="KW-0479">Metal-binding</keyword>
<dbReference type="InterPro" id="IPR037523">
    <property type="entry name" value="VOC_core"/>
</dbReference>
<sequence>MMKIEHIGIAVNDLDASNQVFEKLLGRAAYKQEIVEGEKVKVSFFQSGDLKVELLQATDEESPIARFLRQQKEGIHHLAFAVENIREEVKRLKAEGFTFLNEAAKDGADNKLIVFLHPKSTNGVLVELCQDKNAYG</sequence>
<dbReference type="InterPro" id="IPR017515">
    <property type="entry name" value="MeMalonyl-CoA_epimerase"/>
</dbReference>
<organism evidence="4 5">
    <name type="scientific">Cyclobacterium plantarum</name>
    <dbReference type="NCBI Taxonomy" id="2716263"/>
    <lineage>
        <taxon>Bacteria</taxon>
        <taxon>Pseudomonadati</taxon>
        <taxon>Bacteroidota</taxon>
        <taxon>Cytophagia</taxon>
        <taxon>Cytophagales</taxon>
        <taxon>Cyclobacteriaceae</taxon>
        <taxon>Cyclobacterium</taxon>
    </lineage>
</organism>
<keyword evidence="5" id="KW-1185">Reference proteome</keyword>
<reference evidence="4 5" key="1">
    <citation type="submission" date="2020-03" db="EMBL/GenBank/DDBJ databases">
        <title>Cyclobacterium plantarum sp. nov., a marine bacterium isolated from a coastal-marine wetland.</title>
        <authorList>
            <person name="Sanchez-Porro C."/>
            <person name="Ventosa A."/>
            <person name="Amoozegar M."/>
        </authorList>
    </citation>
    <scope>NUCLEOTIDE SEQUENCE [LARGE SCALE GENOMIC DNA]</scope>
    <source>
        <strain evidence="4 5">GBPx2</strain>
    </source>
</reference>
<dbReference type="NCBIfam" id="TIGR03081">
    <property type="entry name" value="metmalonyl_epim"/>
    <property type="match status" value="1"/>
</dbReference>
<dbReference type="SUPFAM" id="SSF54593">
    <property type="entry name" value="Glyoxalase/Bleomycin resistance protein/Dihydroxybiphenyl dioxygenase"/>
    <property type="match status" value="1"/>
</dbReference>
<dbReference type="EMBL" id="JAANYN010000017">
    <property type="protein sequence ID" value="NHE59793.1"/>
    <property type="molecule type" value="Genomic_DNA"/>
</dbReference>
<dbReference type="InterPro" id="IPR029068">
    <property type="entry name" value="Glyas_Bleomycin-R_OHBP_Dase"/>
</dbReference>
<proteinExistence type="inferred from homology"/>
<dbReference type="InterPro" id="IPR051785">
    <property type="entry name" value="MMCE/EMCE_epimerase"/>
</dbReference>
<evidence type="ECO:0000313" key="4">
    <source>
        <dbReference type="EMBL" id="NHE59793.1"/>
    </source>
</evidence>
<name>A0ABX0HHK3_9BACT</name>
<dbReference type="CDD" id="cd07249">
    <property type="entry name" value="MMCE"/>
    <property type="match status" value="1"/>
</dbReference>
<dbReference type="Proteomes" id="UP000649799">
    <property type="component" value="Unassembled WGS sequence"/>
</dbReference>
<keyword evidence="4" id="KW-0413">Isomerase</keyword>
<dbReference type="PROSITE" id="PS51819">
    <property type="entry name" value="VOC"/>
    <property type="match status" value="1"/>
</dbReference>
<dbReference type="PANTHER" id="PTHR43048:SF3">
    <property type="entry name" value="METHYLMALONYL-COA EPIMERASE, MITOCHONDRIAL"/>
    <property type="match status" value="1"/>
</dbReference>
<evidence type="ECO:0000313" key="5">
    <source>
        <dbReference type="Proteomes" id="UP000649799"/>
    </source>
</evidence>
<dbReference type="PANTHER" id="PTHR43048">
    <property type="entry name" value="METHYLMALONYL-COA EPIMERASE"/>
    <property type="match status" value="1"/>
</dbReference>
<comment type="similarity">
    <text evidence="1">Belongs to the methylmalonyl-CoA epimerase family.</text>
</comment>
<dbReference type="Pfam" id="PF13669">
    <property type="entry name" value="Glyoxalase_4"/>
    <property type="match status" value="1"/>
</dbReference>
<evidence type="ECO:0000256" key="1">
    <source>
        <dbReference type="ARBA" id="ARBA00009308"/>
    </source>
</evidence>